<sequence length="239" mass="27823">MYTFLLLGLLATSCQVTETIHLNEDGTGKIEINELRDEHSFMQLMGENYSKEEVFRDTTYVFKDFITKHSETFSRLPASEKAIFQKFATVKVHIKKSSFEKEFRTTISQNFNKIEEVADLYKTEEYADDIENNYALVAEEHYYSVNYAFNGSVFKRIVKITDSVELKKQQDKIEGYKTQVSKFKITQPYVLKYHFPRKIKAVSNPKAKISEDKKSLELQFLIADCLVNPESTNLEVVLE</sequence>
<dbReference type="Proteomes" id="UP000253676">
    <property type="component" value="Unassembled WGS sequence"/>
</dbReference>
<keyword evidence="2" id="KW-1185">Reference proteome</keyword>
<dbReference type="EMBL" id="QNUX01000006">
    <property type="protein sequence ID" value="RBN50546.1"/>
    <property type="molecule type" value="Genomic_DNA"/>
</dbReference>
<reference evidence="1 2" key="1">
    <citation type="submission" date="2018-07" db="EMBL/GenBank/DDBJ databases">
        <title>Complete genome sequence of Flavobacterium psychrolimnae LMG 22018.</title>
        <authorList>
            <person name="Kim D.-U."/>
        </authorList>
    </citation>
    <scope>NUCLEOTIDE SEQUENCE [LARGE SCALE GENOMIC DNA]</scope>
    <source>
        <strain evidence="1 2">LMG 22018</strain>
    </source>
</reference>
<gene>
    <name evidence="1" type="ORF">DR980_08535</name>
</gene>
<proteinExistence type="predicted"/>
<protein>
    <submittedName>
        <fullName evidence="1">Uncharacterized protein</fullName>
    </submittedName>
</protein>
<evidence type="ECO:0000313" key="2">
    <source>
        <dbReference type="Proteomes" id="UP000253676"/>
    </source>
</evidence>
<name>A0A366B0L8_9FLAO</name>
<accession>A0A366B0L8</accession>
<organism evidence="1 2">
    <name type="scientific">Flavobacterium psychrolimnae</name>
    <dbReference type="NCBI Taxonomy" id="249351"/>
    <lineage>
        <taxon>Bacteria</taxon>
        <taxon>Pseudomonadati</taxon>
        <taxon>Bacteroidota</taxon>
        <taxon>Flavobacteriia</taxon>
        <taxon>Flavobacteriales</taxon>
        <taxon>Flavobacteriaceae</taxon>
        <taxon>Flavobacterium</taxon>
    </lineage>
</organism>
<evidence type="ECO:0000313" key="1">
    <source>
        <dbReference type="EMBL" id="RBN50546.1"/>
    </source>
</evidence>
<comment type="caution">
    <text evidence="1">The sequence shown here is derived from an EMBL/GenBank/DDBJ whole genome shotgun (WGS) entry which is preliminary data.</text>
</comment>
<dbReference type="AlphaFoldDB" id="A0A366B0L8"/>
<dbReference type="OrthoDB" id="978531at2"/>